<dbReference type="Proteomes" id="UP000032737">
    <property type="component" value="Chromosome"/>
</dbReference>
<dbReference type="STRING" id="61635.BN85300880"/>
<evidence type="ECO:0000313" key="1">
    <source>
        <dbReference type="EMBL" id="CCV65109.1"/>
    </source>
</evidence>
<dbReference type="Gene3D" id="3.40.50.2000">
    <property type="entry name" value="Glycogen Phosphorylase B"/>
    <property type="match status" value="1"/>
</dbReference>
<dbReference type="RefSeq" id="WP_030003978.1">
    <property type="nucleotide sequence ID" value="NC_022549.1"/>
</dbReference>
<reference evidence="1 2" key="1">
    <citation type="journal article" date="2013" name="J. Mol. Microbiol. Biotechnol.">
        <title>Analysis of the Complete Genomes of Acholeplasma brassicae , A. palmae and A. laidlawii and Their Comparison to the Obligate Parasites from ' Candidatus Phytoplasma'.</title>
        <authorList>
            <person name="Kube M."/>
            <person name="Siewert C."/>
            <person name="Migdoll A.M."/>
            <person name="Duduk B."/>
            <person name="Holz S."/>
            <person name="Rabus R."/>
            <person name="Seemuller E."/>
            <person name="Mitrovic J."/>
            <person name="Muller I."/>
            <person name="Buttner C."/>
            <person name="Reinhardt R."/>
        </authorList>
    </citation>
    <scope>NUCLEOTIDE SEQUENCE [LARGE SCALE GENOMIC DNA]</scope>
    <source>
        <strain evidence="2">0502</strain>
    </source>
</reference>
<dbReference type="OrthoDB" id="9794575at2"/>
<keyword evidence="2" id="KW-1185">Reference proteome</keyword>
<proteinExistence type="predicted"/>
<name>U4KSK7_9MOLU</name>
<gene>
    <name evidence="1" type="ORF">BN85300880</name>
</gene>
<accession>U4KSK7</accession>
<sequence>MIKPRTILFITLDPIESGSSAMTVNRNLINSLVKKGYIIDALTINTVNDVQLNNSILTNKFRHVFRLQPINLNPSIGKTGFKSFVKKELIKIVKKVYQSISVFNYTVFAAKRIKLESVNNNSYDYVISVSDPKTSHIAAKKLISSGLSVKKWIQIWGDPLSIDISNKVITPRLVLKRIEYNLIKNADQIVYVSPSTSKYMKKNFAKIAEKISFIPLPLDLDVNNDKLEYYKKDTIQFSYLGSYHSSIRNIKPLYDSFDNLMNAKLVIAGHSNLTLSSTANIDVMPNQSLSKLREIEDKTDVYVAILNNSGTQIPGKLYYYAGTNKPIMVLYPKNTDPFIINYLDHFKRFWLVRFDEIDNFYVQFRDVKSLYVDNSIVIKVLSPDVITSYIMEGKSYNYNEEEGIKYE</sequence>
<dbReference type="KEGG" id="abra:BN85300880"/>
<protein>
    <recommendedName>
        <fullName evidence="3">Glycosyltransferase subfamily 4-like N-terminal domain-containing protein</fullName>
    </recommendedName>
</protein>
<dbReference type="HOGENOM" id="CLU_032377_2_0_14"/>
<evidence type="ECO:0008006" key="3">
    <source>
        <dbReference type="Google" id="ProtNLM"/>
    </source>
</evidence>
<evidence type="ECO:0000313" key="2">
    <source>
        <dbReference type="Proteomes" id="UP000032737"/>
    </source>
</evidence>
<dbReference type="SUPFAM" id="SSF53756">
    <property type="entry name" value="UDP-Glycosyltransferase/glycogen phosphorylase"/>
    <property type="match status" value="1"/>
</dbReference>
<dbReference type="EMBL" id="FO681348">
    <property type="protein sequence ID" value="CCV65109.1"/>
    <property type="molecule type" value="Genomic_DNA"/>
</dbReference>
<organism evidence="1 2">
    <name type="scientific">Acholeplasma brassicae</name>
    <dbReference type="NCBI Taxonomy" id="61635"/>
    <lineage>
        <taxon>Bacteria</taxon>
        <taxon>Bacillati</taxon>
        <taxon>Mycoplasmatota</taxon>
        <taxon>Mollicutes</taxon>
        <taxon>Acholeplasmatales</taxon>
        <taxon>Acholeplasmataceae</taxon>
        <taxon>Acholeplasma</taxon>
    </lineage>
</organism>
<dbReference type="AlphaFoldDB" id="U4KSK7"/>